<keyword evidence="3" id="KW-1185">Reference proteome</keyword>
<dbReference type="WBParaSite" id="DME_0000618001-mRNA-1">
    <property type="protein sequence ID" value="DME_0000618001-mRNA-1"/>
    <property type="gene ID" value="DME_0000618001"/>
</dbReference>
<evidence type="ECO:0000313" key="4">
    <source>
        <dbReference type="WBParaSite" id="DME_0000618001-mRNA-1"/>
    </source>
</evidence>
<dbReference type="AlphaFoldDB" id="A0A0N4UFG8"/>
<name>A0A0N4UFG8_DRAME</name>
<proteinExistence type="predicted"/>
<accession>A0A0N4UFG8</accession>
<evidence type="ECO:0000313" key="3">
    <source>
        <dbReference type="Proteomes" id="UP000274756"/>
    </source>
</evidence>
<dbReference type="OrthoDB" id="5827290at2759"/>
<evidence type="ECO:0000313" key="2">
    <source>
        <dbReference type="Proteomes" id="UP000038040"/>
    </source>
</evidence>
<dbReference type="EMBL" id="UYYG01000013">
    <property type="protein sequence ID" value="VDN51104.1"/>
    <property type="molecule type" value="Genomic_DNA"/>
</dbReference>
<organism evidence="2 4">
    <name type="scientific">Dracunculus medinensis</name>
    <name type="common">Guinea worm</name>
    <dbReference type="NCBI Taxonomy" id="318479"/>
    <lineage>
        <taxon>Eukaryota</taxon>
        <taxon>Metazoa</taxon>
        <taxon>Ecdysozoa</taxon>
        <taxon>Nematoda</taxon>
        <taxon>Chromadorea</taxon>
        <taxon>Rhabditida</taxon>
        <taxon>Spirurina</taxon>
        <taxon>Dracunculoidea</taxon>
        <taxon>Dracunculidae</taxon>
        <taxon>Dracunculus</taxon>
    </lineage>
</organism>
<dbReference type="Proteomes" id="UP000274756">
    <property type="component" value="Unassembled WGS sequence"/>
</dbReference>
<sequence>MGKHWIAAINKMSFEVSSRSVDNLRWNIIKYTKLFPCRIEICSNIGQLFVVLNKSRRCLNVFNGSSVLEEFSLISIPKPIVKSRDQDLLFQVNKHNGVVLTRFRIKFMLTDEHINISNYISFFINIIPSKAFANDSFSNMSADFIHSQPISQDESFQVTQSGSFIIDNFSQPQYVNHLNEYNKECSNWQIAFPDNKSSEVMPTKNFAMAVEPLGVPLAAMKPSDQVVPVLIDPNLSLASTQSYDNDSMNNPSQFSLRYSQISNHINPSTEAETQTTNDSITIDDMLLREDLLEKILFLKLNEPKFIALVEKCTAIMDRIYTISY</sequence>
<evidence type="ECO:0000313" key="1">
    <source>
        <dbReference type="EMBL" id="VDN51104.1"/>
    </source>
</evidence>
<gene>
    <name evidence="1" type="ORF">DME_LOCUS1077</name>
</gene>
<reference evidence="4" key="1">
    <citation type="submission" date="2017-02" db="UniProtKB">
        <authorList>
            <consortium name="WormBaseParasite"/>
        </authorList>
    </citation>
    <scope>IDENTIFICATION</scope>
</reference>
<protein>
    <submittedName>
        <fullName evidence="4">mRNA_decap_C domain-containing protein</fullName>
    </submittedName>
</protein>
<dbReference type="Proteomes" id="UP000038040">
    <property type="component" value="Unplaced"/>
</dbReference>
<reference evidence="1 3" key="2">
    <citation type="submission" date="2018-11" db="EMBL/GenBank/DDBJ databases">
        <authorList>
            <consortium name="Pathogen Informatics"/>
        </authorList>
    </citation>
    <scope>NUCLEOTIDE SEQUENCE [LARGE SCALE GENOMIC DNA]</scope>
</reference>